<evidence type="ECO:0000313" key="3">
    <source>
        <dbReference type="EMBL" id="CAH9128519.1"/>
    </source>
</evidence>
<dbReference type="AlphaFoldDB" id="A0AAV0EZ28"/>
<evidence type="ECO:0000256" key="1">
    <source>
        <dbReference type="SAM" id="Phobius"/>
    </source>
</evidence>
<proteinExistence type="predicted"/>
<comment type="caution">
    <text evidence="3">The sequence shown here is derived from an EMBL/GenBank/DDBJ whole genome shotgun (WGS) entry which is preliminary data.</text>
</comment>
<accession>A0AAV0EZ28</accession>
<dbReference type="EMBL" id="CAMAPF010000029">
    <property type="protein sequence ID" value="CAH9075555.1"/>
    <property type="molecule type" value="Genomic_DNA"/>
</dbReference>
<protein>
    <submittedName>
        <fullName evidence="3">Uncharacterized protein</fullName>
    </submittedName>
</protein>
<reference evidence="3" key="1">
    <citation type="submission" date="2022-07" db="EMBL/GenBank/DDBJ databases">
        <authorList>
            <person name="Macas J."/>
            <person name="Novak P."/>
            <person name="Neumann P."/>
        </authorList>
    </citation>
    <scope>NUCLEOTIDE SEQUENCE</scope>
</reference>
<dbReference type="EMBL" id="CAMAPF010000949">
    <property type="protein sequence ID" value="CAH9128519.1"/>
    <property type="molecule type" value="Genomic_DNA"/>
</dbReference>
<sequence length="133" mass="15306">MGCCRMLKMKSSCYSSAVWERALTKHMTFGDSMEFLVVDNVLSDWKNKFQRFIGGLCVKEDEGMLIHPTPEPPPWRNYATRVWTSISISAESIVFCFYFISIMFCCLFILCCKTFALGFKDERPAVIVVVLNM</sequence>
<keyword evidence="4" id="KW-1185">Reference proteome</keyword>
<feature type="transmembrane region" description="Helical" evidence="1">
    <location>
        <begin position="93"/>
        <end position="116"/>
    </location>
</feature>
<dbReference type="Proteomes" id="UP001152523">
    <property type="component" value="Unassembled WGS sequence"/>
</dbReference>
<gene>
    <name evidence="3" type="ORF">CEPIT_LOCUS29143</name>
    <name evidence="2" type="ORF">CEPIT_LOCUS5497</name>
</gene>
<organism evidence="3 4">
    <name type="scientific">Cuscuta epithymum</name>
    <dbReference type="NCBI Taxonomy" id="186058"/>
    <lineage>
        <taxon>Eukaryota</taxon>
        <taxon>Viridiplantae</taxon>
        <taxon>Streptophyta</taxon>
        <taxon>Embryophyta</taxon>
        <taxon>Tracheophyta</taxon>
        <taxon>Spermatophyta</taxon>
        <taxon>Magnoliopsida</taxon>
        <taxon>eudicotyledons</taxon>
        <taxon>Gunneridae</taxon>
        <taxon>Pentapetalae</taxon>
        <taxon>asterids</taxon>
        <taxon>lamiids</taxon>
        <taxon>Solanales</taxon>
        <taxon>Convolvulaceae</taxon>
        <taxon>Cuscuteae</taxon>
        <taxon>Cuscuta</taxon>
        <taxon>Cuscuta subgen. Cuscuta</taxon>
    </lineage>
</organism>
<keyword evidence="1" id="KW-0812">Transmembrane</keyword>
<keyword evidence="1" id="KW-0472">Membrane</keyword>
<evidence type="ECO:0000313" key="4">
    <source>
        <dbReference type="Proteomes" id="UP001152523"/>
    </source>
</evidence>
<feature type="non-terminal residue" evidence="3">
    <location>
        <position position="133"/>
    </location>
</feature>
<keyword evidence="1" id="KW-1133">Transmembrane helix</keyword>
<name>A0AAV0EZ28_9ASTE</name>
<evidence type="ECO:0000313" key="2">
    <source>
        <dbReference type="EMBL" id="CAH9075555.1"/>
    </source>
</evidence>